<evidence type="ECO:0000313" key="9">
    <source>
        <dbReference type="EMBL" id="SVB36353.1"/>
    </source>
</evidence>
<dbReference type="PANTHER" id="PTHR21299">
    <property type="entry name" value="CYTIDYLATE KINASE/PANTOATE-BETA-ALANINE LIGASE"/>
    <property type="match status" value="1"/>
</dbReference>
<dbReference type="GO" id="GO:0005829">
    <property type="term" value="C:cytosol"/>
    <property type="evidence" value="ECO:0007669"/>
    <property type="project" value="TreeGrafter"/>
</dbReference>
<dbReference type="SUPFAM" id="SSF52374">
    <property type="entry name" value="Nucleotidylyl transferase"/>
    <property type="match status" value="1"/>
</dbReference>
<comment type="similarity">
    <text evidence="2">Belongs to the pantothenate synthetase family.</text>
</comment>
<dbReference type="Gene3D" id="3.30.1300.10">
    <property type="entry name" value="Pantoate-beta-alanine ligase, C-terminal domain"/>
    <property type="match status" value="1"/>
</dbReference>
<dbReference type="HAMAP" id="MF_00158">
    <property type="entry name" value="PanC"/>
    <property type="match status" value="1"/>
</dbReference>
<dbReference type="GO" id="GO:0015940">
    <property type="term" value="P:pantothenate biosynthetic process"/>
    <property type="evidence" value="ECO:0007669"/>
    <property type="project" value="UniProtKB-UniPathway"/>
</dbReference>
<evidence type="ECO:0000256" key="1">
    <source>
        <dbReference type="ARBA" id="ARBA00004990"/>
    </source>
</evidence>
<comment type="pathway">
    <text evidence="1">Cofactor biosynthesis; (R)-pantothenate biosynthesis; (R)-pantothenate from (R)-pantoate and beta-alanine: step 1/1.</text>
</comment>
<dbReference type="NCBIfam" id="TIGR00125">
    <property type="entry name" value="cyt_tran_rel"/>
    <property type="match status" value="1"/>
</dbReference>
<dbReference type="EC" id="6.3.2.1" evidence="3"/>
<keyword evidence="4" id="KW-0436">Ligase</keyword>
<dbReference type="InterPro" id="IPR003721">
    <property type="entry name" value="Pantoate_ligase"/>
</dbReference>
<dbReference type="UniPathway" id="UPA00028">
    <property type="reaction ID" value="UER00005"/>
</dbReference>
<feature type="non-terminal residue" evidence="9">
    <location>
        <position position="1"/>
    </location>
</feature>
<evidence type="ECO:0000256" key="4">
    <source>
        <dbReference type="ARBA" id="ARBA00022598"/>
    </source>
</evidence>
<accession>A0A382DFG9</accession>
<dbReference type="AlphaFoldDB" id="A0A382DFG9"/>
<evidence type="ECO:0000256" key="6">
    <source>
        <dbReference type="ARBA" id="ARBA00022741"/>
    </source>
</evidence>
<sequence>VKSITKLIELKKIKSKTKNWKSVGFIPTMGAIHEGHLSLVRQSKSENDITVVSIYVNPTQFNNRNDYENYPGDLEQDLALLTNAGVSYCLLPTYDELYSDRYRFRVNETDYSKIMEGKMRPEHFDGVLTVVLKLINLVKPHRMYMGEKDYQQYKLVKNMIDAFFMNIKIILCPTIRENDGLALSSRNERLSKQERGIAPQFYRQLLTNNSPEVITNELERIQFHVEYIEEHSGRRFGAVRLGKVRLIDNVVL</sequence>
<protein>
    <recommendedName>
        <fullName evidence="3">pantoate--beta-alanine ligase (AMP-forming)</fullName>
        <ecNumber evidence="3">6.3.2.1</ecNumber>
    </recommendedName>
</protein>
<evidence type="ECO:0000256" key="8">
    <source>
        <dbReference type="ARBA" id="ARBA00048258"/>
    </source>
</evidence>
<dbReference type="EMBL" id="UINC01038810">
    <property type="protein sequence ID" value="SVB36353.1"/>
    <property type="molecule type" value="Genomic_DNA"/>
</dbReference>
<keyword evidence="6" id="KW-0547">Nucleotide-binding</keyword>
<gene>
    <name evidence="9" type="ORF">METZ01_LOCUS189207</name>
</gene>
<dbReference type="InterPro" id="IPR014729">
    <property type="entry name" value="Rossmann-like_a/b/a_fold"/>
</dbReference>
<name>A0A382DFG9_9ZZZZ</name>
<dbReference type="NCBIfam" id="TIGR00018">
    <property type="entry name" value="panC"/>
    <property type="match status" value="1"/>
</dbReference>
<reference evidence="9" key="1">
    <citation type="submission" date="2018-05" db="EMBL/GenBank/DDBJ databases">
        <authorList>
            <person name="Lanie J.A."/>
            <person name="Ng W.-L."/>
            <person name="Kazmierczak K.M."/>
            <person name="Andrzejewski T.M."/>
            <person name="Davidsen T.M."/>
            <person name="Wayne K.J."/>
            <person name="Tettelin H."/>
            <person name="Glass J.I."/>
            <person name="Rusch D."/>
            <person name="Podicherti R."/>
            <person name="Tsui H.-C.T."/>
            <person name="Winkler M.E."/>
        </authorList>
    </citation>
    <scope>NUCLEOTIDE SEQUENCE</scope>
</reference>
<dbReference type="Gene3D" id="3.40.50.620">
    <property type="entry name" value="HUPs"/>
    <property type="match status" value="1"/>
</dbReference>
<keyword evidence="5" id="KW-0566">Pantothenate biosynthesis</keyword>
<dbReference type="InterPro" id="IPR004821">
    <property type="entry name" value="Cyt_trans-like"/>
</dbReference>
<comment type="catalytic activity">
    <reaction evidence="8">
        <text>(R)-pantoate + beta-alanine + ATP = (R)-pantothenate + AMP + diphosphate + H(+)</text>
        <dbReference type="Rhea" id="RHEA:10912"/>
        <dbReference type="ChEBI" id="CHEBI:15378"/>
        <dbReference type="ChEBI" id="CHEBI:15980"/>
        <dbReference type="ChEBI" id="CHEBI:29032"/>
        <dbReference type="ChEBI" id="CHEBI:30616"/>
        <dbReference type="ChEBI" id="CHEBI:33019"/>
        <dbReference type="ChEBI" id="CHEBI:57966"/>
        <dbReference type="ChEBI" id="CHEBI:456215"/>
        <dbReference type="EC" id="6.3.2.1"/>
    </reaction>
</comment>
<dbReference type="GO" id="GO:0005524">
    <property type="term" value="F:ATP binding"/>
    <property type="evidence" value="ECO:0007669"/>
    <property type="project" value="UniProtKB-KW"/>
</dbReference>
<dbReference type="Pfam" id="PF02569">
    <property type="entry name" value="Pantoate_ligase"/>
    <property type="match status" value="1"/>
</dbReference>
<evidence type="ECO:0000256" key="7">
    <source>
        <dbReference type="ARBA" id="ARBA00022840"/>
    </source>
</evidence>
<keyword evidence="7" id="KW-0067">ATP-binding</keyword>
<dbReference type="InterPro" id="IPR042176">
    <property type="entry name" value="Pantoate_ligase_C"/>
</dbReference>
<evidence type="ECO:0000256" key="2">
    <source>
        <dbReference type="ARBA" id="ARBA00009256"/>
    </source>
</evidence>
<evidence type="ECO:0000256" key="3">
    <source>
        <dbReference type="ARBA" id="ARBA00012219"/>
    </source>
</evidence>
<dbReference type="GO" id="GO:0004592">
    <property type="term" value="F:pantoate-beta-alanine ligase activity"/>
    <property type="evidence" value="ECO:0007669"/>
    <property type="project" value="UniProtKB-EC"/>
</dbReference>
<organism evidence="9">
    <name type="scientific">marine metagenome</name>
    <dbReference type="NCBI Taxonomy" id="408172"/>
    <lineage>
        <taxon>unclassified sequences</taxon>
        <taxon>metagenomes</taxon>
        <taxon>ecological metagenomes</taxon>
    </lineage>
</organism>
<dbReference type="PANTHER" id="PTHR21299:SF1">
    <property type="entry name" value="PANTOATE--BETA-ALANINE LIGASE"/>
    <property type="match status" value="1"/>
</dbReference>
<proteinExistence type="inferred from homology"/>
<evidence type="ECO:0000256" key="5">
    <source>
        <dbReference type="ARBA" id="ARBA00022655"/>
    </source>
</evidence>